<reference evidence="1 2" key="1">
    <citation type="submission" date="2015-04" db="EMBL/GenBank/DDBJ databases">
        <title>The complete genome sequence of the rumen methanogen Methanobrevibacter millerae SM9.</title>
        <authorList>
            <person name="Leahy S.C."/>
            <person name="Kelly W.J."/>
            <person name="Pacheco D.M."/>
            <person name="Li D."/>
            <person name="Altermann E."/>
            <person name="Attwood G.T."/>
        </authorList>
    </citation>
    <scope>NUCLEOTIDE SEQUENCE [LARGE SCALE GENOMIC DNA]</scope>
    <source>
        <strain evidence="1 2">SM9</strain>
    </source>
</reference>
<dbReference type="GeneID" id="26736211"/>
<dbReference type="KEGG" id="mmil:sm9_1254"/>
<dbReference type="Proteomes" id="UP000067738">
    <property type="component" value="Chromosome"/>
</dbReference>
<proteinExistence type="predicted"/>
<dbReference type="EMBL" id="CP011266">
    <property type="protein sequence ID" value="ALT69035.1"/>
    <property type="molecule type" value="Genomic_DNA"/>
</dbReference>
<name>A0A0U3CGU8_9EURY</name>
<gene>
    <name evidence="1" type="ORF">sm9_1254</name>
</gene>
<keyword evidence="2" id="KW-1185">Reference proteome</keyword>
<accession>A0A0U3CGU8</accession>
<dbReference type="RefSeq" id="WP_058739302.1">
    <property type="nucleotide sequence ID" value="NZ_CP011266.1"/>
</dbReference>
<dbReference type="PATRIC" id="fig|230361.4.peg.1297"/>
<evidence type="ECO:0000313" key="2">
    <source>
        <dbReference type="Proteomes" id="UP000067738"/>
    </source>
</evidence>
<dbReference type="InterPro" id="IPR008964">
    <property type="entry name" value="Invasin/intimin_cell_adhesion"/>
</dbReference>
<dbReference type="OrthoDB" id="81290at2157"/>
<organism evidence="1 2">
    <name type="scientific">Methanobrevibacter millerae</name>
    <dbReference type="NCBI Taxonomy" id="230361"/>
    <lineage>
        <taxon>Archaea</taxon>
        <taxon>Methanobacteriati</taxon>
        <taxon>Methanobacteriota</taxon>
        <taxon>Methanomada group</taxon>
        <taxon>Methanobacteria</taxon>
        <taxon>Methanobacteriales</taxon>
        <taxon>Methanobacteriaceae</taxon>
        <taxon>Methanobrevibacter</taxon>
    </lineage>
</organism>
<evidence type="ECO:0000313" key="1">
    <source>
        <dbReference type="EMBL" id="ALT69035.1"/>
    </source>
</evidence>
<dbReference type="Gene3D" id="2.60.40.10">
    <property type="entry name" value="Immunoglobulins"/>
    <property type="match status" value="1"/>
</dbReference>
<sequence>MYERTSNASGHVKMNINLNPVTYVITANYNGLMASNTIKVLPVLSAKDINMKYRDGTKFEAKLVDGKGNLFAAQKITFNINGVFYERTTDAGGIARLNINLQAGEYIITSTFNGASLANKIIISGSDVNTNSTNIKSPEEQYFDILGPNGANGYVYYPDGTYEYYVDDIVVDGNHFGDKT</sequence>
<dbReference type="SUPFAM" id="SSF49373">
    <property type="entry name" value="Invasin/intimin cell-adhesion fragments"/>
    <property type="match status" value="1"/>
</dbReference>
<dbReference type="AlphaFoldDB" id="A0A0U3CGU8"/>
<dbReference type="InterPro" id="IPR013783">
    <property type="entry name" value="Ig-like_fold"/>
</dbReference>
<protein>
    <recommendedName>
        <fullName evidence="3">Adhesin-like protein</fullName>
    </recommendedName>
</protein>
<evidence type="ECO:0008006" key="3">
    <source>
        <dbReference type="Google" id="ProtNLM"/>
    </source>
</evidence>